<dbReference type="EMBL" id="JBHSBC010000023">
    <property type="protein sequence ID" value="MFC3983131.1"/>
    <property type="molecule type" value="Genomic_DNA"/>
</dbReference>
<evidence type="ECO:0000256" key="1">
    <source>
        <dbReference type="ARBA" id="ARBA00006845"/>
    </source>
</evidence>
<dbReference type="CDD" id="cd05141">
    <property type="entry name" value="Barstar_evA4336-like"/>
    <property type="match status" value="1"/>
</dbReference>
<dbReference type="SUPFAM" id="SSF52038">
    <property type="entry name" value="Barstar-related"/>
    <property type="match status" value="1"/>
</dbReference>
<organism evidence="4 5">
    <name type="scientific">Streptosporangium jomthongense</name>
    <dbReference type="NCBI Taxonomy" id="1193683"/>
    <lineage>
        <taxon>Bacteria</taxon>
        <taxon>Bacillati</taxon>
        <taxon>Actinomycetota</taxon>
        <taxon>Actinomycetes</taxon>
        <taxon>Streptosporangiales</taxon>
        <taxon>Streptosporangiaceae</taxon>
        <taxon>Streptosporangium</taxon>
    </lineage>
</organism>
<proteinExistence type="inferred from homology"/>
<comment type="caution">
    <text evidence="4">The sequence shown here is derived from an EMBL/GenBank/DDBJ whole genome shotgun (WGS) entry which is preliminary data.</text>
</comment>
<evidence type="ECO:0000313" key="5">
    <source>
        <dbReference type="Proteomes" id="UP001595698"/>
    </source>
</evidence>
<dbReference type="Gene3D" id="3.30.370.10">
    <property type="entry name" value="Barstar-like"/>
    <property type="match status" value="1"/>
</dbReference>
<dbReference type="InterPro" id="IPR035905">
    <property type="entry name" value="Barstar-like_sf"/>
</dbReference>
<keyword evidence="5" id="KW-1185">Reference proteome</keyword>
<accession>A0ABV8F3Q9</accession>
<dbReference type="Pfam" id="PF01337">
    <property type="entry name" value="Barstar"/>
    <property type="match status" value="1"/>
</dbReference>
<comment type="similarity">
    <text evidence="1">Belongs to the barstar family.</text>
</comment>
<evidence type="ECO:0000259" key="3">
    <source>
        <dbReference type="Pfam" id="PF01337"/>
    </source>
</evidence>
<feature type="region of interest" description="Disordered" evidence="2">
    <location>
        <begin position="18"/>
        <end position="49"/>
    </location>
</feature>
<sequence>MPRGTFEEGPAAQESLRTLRAIRGPQDPTVAKATEITESSSGAPRVSRVTEVPEVPGVAEQVETDHGDAVTHRVDGSGITTSAEAMSAIAEALSFPEYFGHNLDALYDCLTDLEWLPAGEHLLVWTRSSTLREADPPAFESIRSVLSDAVADDTASAAFLSVLLPD</sequence>
<evidence type="ECO:0000313" key="4">
    <source>
        <dbReference type="EMBL" id="MFC3983131.1"/>
    </source>
</evidence>
<protein>
    <submittedName>
        <fullName evidence="4">Barstar family protein</fullName>
    </submittedName>
</protein>
<gene>
    <name evidence="4" type="ORF">ACFOYY_23565</name>
</gene>
<reference evidence="5" key="1">
    <citation type="journal article" date="2019" name="Int. J. Syst. Evol. Microbiol.">
        <title>The Global Catalogue of Microorganisms (GCM) 10K type strain sequencing project: providing services to taxonomists for standard genome sequencing and annotation.</title>
        <authorList>
            <consortium name="The Broad Institute Genomics Platform"/>
            <consortium name="The Broad Institute Genome Sequencing Center for Infectious Disease"/>
            <person name="Wu L."/>
            <person name="Ma J."/>
        </authorList>
    </citation>
    <scope>NUCLEOTIDE SEQUENCE [LARGE SCALE GENOMIC DNA]</scope>
    <source>
        <strain evidence="5">TBRC 7912</strain>
    </source>
</reference>
<name>A0ABV8F3Q9_9ACTN</name>
<dbReference type="Proteomes" id="UP001595698">
    <property type="component" value="Unassembled WGS sequence"/>
</dbReference>
<dbReference type="InterPro" id="IPR000468">
    <property type="entry name" value="Barstar"/>
</dbReference>
<evidence type="ECO:0000256" key="2">
    <source>
        <dbReference type="SAM" id="MobiDB-lite"/>
    </source>
</evidence>
<feature type="domain" description="Barstar (barnase inhibitor)" evidence="3">
    <location>
        <begin position="71"/>
        <end position="151"/>
    </location>
</feature>
<dbReference type="RefSeq" id="WP_386192053.1">
    <property type="nucleotide sequence ID" value="NZ_JBHSBC010000023.1"/>
</dbReference>